<dbReference type="Proteomes" id="UP001183390">
    <property type="component" value="Unassembled WGS sequence"/>
</dbReference>
<protein>
    <submittedName>
        <fullName evidence="4">AAA family ATPase</fullName>
    </submittedName>
</protein>
<dbReference type="Pfam" id="PF13514">
    <property type="entry name" value="AAA_27"/>
    <property type="match status" value="1"/>
</dbReference>
<keyword evidence="1" id="KW-0175">Coiled coil</keyword>
<comment type="caution">
    <text evidence="4">The sequence shown here is derived from an EMBL/GenBank/DDBJ whole genome shotgun (WGS) entry which is preliminary data.</text>
</comment>
<dbReference type="SUPFAM" id="SSF52540">
    <property type="entry name" value="P-loop containing nucleoside triphosphate hydrolases"/>
    <property type="match status" value="1"/>
</dbReference>
<dbReference type="RefSeq" id="WP_311510306.1">
    <property type="nucleotide sequence ID" value="NZ_JAVREP010000001.1"/>
</dbReference>
<evidence type="ECO:0000313" key="5">
    <source>
        <dbReference type="Proteomes" id="UP001183390"/>
    </source>
</evidence>
<feature type="coiled-coil region" evidence="1">
    <location>
        <begin position="831"/>
        <end position="963"/>
    </location>
</feature>
<dbReference type="InterPro" id="IPR027417">
    <property type="entry name" value="P-loop_NTPase"/>
</dbReference>
<dbReference type="PANTHER" id="PTHR41259">
    <property type="entry name" value="DOUBLE-STRAND BREAK REPAIR RAD50 ATPASE, PUTATIVE-RELATED"/>
    <property type="match status" value="1"/>
</dbReference>
<keyword evidence="5" id="KW-1185">Reference proteome</keyword>
<dbReference type="Gene3D" id="3.40.50.300">
    <property type="entry name" value="P-loop containing nucleotide triphosphate hydrolases"/>
    <property type="match status" value="2"/>
</dbReference>
<organism evidence="4 5">
    <name type="scientific">Nocardiopsis lambiniae</name>
    <dbReference type="NCBI Taxonomy" id="3075539"/>
    <lineage>
        <taxon>Bacteria</taxon>
        <taxon>Bacillati</taxon>
        <taxon>Actinomycetota</taxon>
        <taxon>Actinomycetes</taxon>
        <taxon>Streptosporangiales</taxon>
        <taxon>Nocardiopsidaceae</taxon>
        <taxon>Nocardiopsis</taxon>
    </lineage>
</organism>
<accession>A0ABU2M4L1</accession>
<reference evidence="5" key="1">
    <citation type="submission" date="2023-07" db="EMBL/GenBank/DDBJ databases">
        <title>30 novel species of actinomycetes from the DSMZ collection.</title>
        <authorList>
            <person name="Nouioui I."/>
        </authorList>
    </citation>
    <scope>NUCLEOTIDE SEQUENCE [LARGE SCALE GENOMIC DNA]</scope>
    <source>
        <strain evidence="5">DSM 44743</strain>
    </source>
</reference>
<gene>
    <name evidence="4" type="ORF">RM479_03895</name>
</gene>
<evidence type="ECO:0000313" key="4">
    <source>
        <dbReference type="EMBL" id="MDT0327547.1"/>
    </source>
</evidence>
<feature type="coiled-coil region" evidence="1">
    <location>
        <begin position="488"/>
        <end position="522"/>
    </location>
</feature>
<feature type="coiled-coil region" evidence="1">
    <location>
        <begin position="728"/>
        <end position="755"/>
    </location>
</feature>
<name>A0ABU2M4L1_9ACTN</name>
<dbReference type="EMBL" id="JAVREP010000001">
    <property type="protein sequence ID" value="MDT0327547.1"/>
    <property type="molecule type" value="Genomic_DNA"/>
</dbReference>
<sequence length="1220" mass="133966">MRIEHLDLTAFGPFTDLSLNLSGPGVHLVYGPNEAGKTSALAALRSLLYGIPHRTPFGFLHGMSRLRLGAALGNGSGETLEVVRHKRNRNPLTAPDGTPVSEGELLGFLNGVTEEVFTTVFALTLTELQRGGKNLIRGEGDIGQALYSARSGQDTAAVLKALEERRRELYLRTGSVRLLNTALSEHKRVAAERTRASTATEEFLRLQDAVRNEEKVFWEEDDRLKEKEAAYHHWKSLKSALPSLRTRRRALDDLAEITSRGPLADAHAGELLDGLEKDLELGEQQRGREEESLAAHLGELAELHVDERLSRVREDADALVRSVEAVEEAALELTERTRRAGEHRARAERLLRSVRPGADLDDSGVPRVAEPTAERLVELARAHPGLRTRVDDARRQAHDQARALDRARADLADLPEGVEGGALASVVAEFPSALVADLERAYGEEAKAAARFDALVAEFGREAEAAVEDLLSAAVPDKAGVSAHRDRSTRHTAEVENAESALTKATRELSRARGKLESLRAQEDPPTVGELQRARQERDGLWRRIREGDAESGLALDFQSALVEADRLADRLRDSAKAVADRLTLENKVRELEQDLCERGEDLDALTTRGTELEREWEAMWPAAGVPAPDPNEAGAVLDRLDELRTLHGERDERRRSLAVLEESALTLTGQLVDLLTAADAPVETLDVRPRTGAAAVVVLPQLKALAQEEIDRRQQVAQQNATAQALVGAAEKDLEKALGERERAEEEEAAWSREWDGAATAAGFAPGADPEEVRAGLDLLKDAATVWDQALTEEHEADRARRRIAEFDLRLAAVFDTCGRVPSPERTERVLALEELHREAEANAATAKRREELADTVAADEAALVRSRAARDAARERLDALLAENGVDAPAGLRAAVSRAREAEKARDRVRQAEEQLAEHGEVEALEERARHLTDAEIAGRVEQATRDLAEVRGRRDRATVRHADARNALARIDGTAEAARLAEEEAALTGRIADQAEEYVKVTLARRMLLDRMEEYRKHSQDPVLRRAEELFAFLTLGEFPRLRPDLDENGVNVLRVERRNGDTVNIGELSEGTADQLYLALRLASLDHYAEAGQTMPFIVDDVFMTFDDERGAAALQVLDGMSDRFQVVVFTHHAHLAELAERALPSGRAHVHELLRYTPAARGGADGAALPEAASEEVSGRRAPGGSGERICKSCEEPFTHTGRGRPPVRCPNCRG</sequence>
<evidence type="ECO:0000259" key="3">
    <source>
        <dbReference type="Pfam" id="PF13514"/>
    </source>
</evidence>
<feature type="region of interest" description="Disordered" evidence="2">
    <location>
        <begin position="1169"/>
        <end position="1195"/>
    </location>
</feature>
<evidence type="ECO:0000256" key="2">
    <source>
        <dbReference type="SAM" id="MobiDB-lite"/>
    </source>
</evidence>
<feature type="domain" description="YhaN AAA" evidence="3">
    <location>
        <begin position="1"/>
        <end position="202"/>
    </location>
</feature>
<feature type="coiled-coil region" evidence="1">
    <location>
        <begin position="272"/>
        <end position="336"/>
    </location>
</feature>
<dbReference type="InterPro" id="IPR038734">
    <property type="entry name" value="YhaN_AAA"/>
</dbReference>
<dbReference type="PANTHER" id="PTHR41259:SF1">
    <property type="entry name" value="DOUBLE-STRAND BREAK REPAIR RAD50 ATPASE, PUTATIVE-RELATED"/>
    <property type="match status" value="1"/>
</dbReference>
<proteinExistence type="predicted"/>
<evidence type="ECO:0000256" key="1">
    <source>
        <dbReference type="SAM" id="Coils"/>
    </source>
</evidence>